<evidence type="ECO:0000313" key="3">
    <source>
        <dbReference type="Proteomes" id="UP001163726"/>
    </source>
</evidence>
<accession>A0ABY7AKK0</accession>
<reference evidence="2" key="1">
    <citation type="submission" date="2022-10" db="EMBL/GenBank/DDBJ databases">
        <title>Catenovulum adriacola sp. nov. isolated in the Harbour of Susak.</title>
        <authorList>
            <person name="Schoch T."/>
            <person name="Reich S.J."/>
            <person name="Stoeferle S."/>
            <person name="Flaiz M."/>
            <person name="Kazda M."/>
            <person name="Riedel C.U."/>
            <person name="Duerre P."/>
        </authorList>
    </citation>
    <scope>NUCLEOTIDE SEQUENCE</scope>
    <source>
        <strain evidence="2">TS8</strain>
    </source>
</reference>
<organism evidence="2 3">
    <name type="scientific">Catenovulum adriaticum</name>
    <dbReference type="NCBI Taxonomy" id="2984846"/>
    <lineage>
        <taxon>Bacteria</taxon>
        <taxon>Pseudomonadati</taxon>
        <taxon>Pseudomonadota</taxon>
        <taxon>Gammaproteobacteria</taxon>
        <taxon>Alteromonadales</taxon>
        <taxon>Alteromonadaceae</taxon>
        <taxon>Catenovulum</taxon>
    </lineage>
</organism>
<dbReference type="PROSITE" id="PS00409">
    <property type="entry name" value="PROKAR_NTER_METHYL"/>
    <property type="match status" value="1"/>
</dbReference>
<dbReference type="Gene3D" id="3.30.700.10">
    <property type="entry name" value="Glycoprotein, Type 4 Pilin"/>
    <property type="match status" value="1"/>
</dbReference>
<name>A0ABY7AKK0_9ALTE</name>
<keyword evidence="1" id="KW-1133">Transmembrane helix</keyword>
<dbReference type="SUPFAM" id="SSF54523">
    <property type="entry name" value="Pili subunits"/>
    <property type="match status" value="1"/>
</dbReference>
<evidence type="ECO:0000313" key="2">
    <source>
        <dbReference type="EMBL" id="WAJ70063.1"/>
    </source>
</evidence>
<dbReference type="Pfam" id="PF07963">
    <property type="entry name" value="N_methyl"/>
    <property type="match status" value="1"/>
</dbReference>
<evidence type="ECO:0000256" key="1">
    <source>
        <dbReference type="SAM" id="Phobius"/>
    </source>
</evidence>
<sequence length="144" mass="14622">MRSNKGFTLIELIVVIVVLGILAVTAAPKFIGVQDEANGAVADGIVGSITSAMSMTHGKALVSSSTAADDDVSDSNLGTIEMVFGYPEASSLGIGKIIDLPQGWTPGNASAATSTYTLKKDDCTITYTEAADASSTATVAKVCS</sequence>
<dbReference type="InterPro" id="IPR045584">
    <property type="entry name" value="Pilin-like"/>
</dbReference>
<keyword evidence="3" id="KW-1185">Reference proteome</keyword>
<protein>
    <submittedName>
        <fullName evidence="2">Type II secretion system GspH family protein</fullName>
    </submittedName>
</protein>
<keyword evidence="1" id="KW-0812">Transmembrane</keyword>
<keyword evidence="1" id="KW-0472">Membrane</keyword>
<dbReference type="NCBIfam" id="TIGR02532">
    <property type="entry name" value="IV_pilin_GFxxxE"/>
    <property type="match status" value="1"/>
</dbReference>
<dbReference type="Proteomes" id="UP001163726">
    <property type="component" value="Chromosome"/>
</dbReference>
<dbReference type="InterPro" id="IPR012902">
    <property type="entry name" value="N_methyl_site"/>
</dbReference>
<dbReference type="RefSeq" id="WP_268074362.1">
    <property type="nucleotide sequence ID" value="NZ_CP109965.1"/>
</dbReference>
<gene>
    <name evidence="2" type="ORF">OLW01_13100</name>
</gene>
<proteinExistence type="predicted"/>
<feature type="transmembrane region" description="Helical" evidence="1">
    <location>
        <begin position="7"/>
        <end position="27"/>
    </location>
</feature>
<dbReference type="EMBL" id="CP109965">
    <property type="protein sequence ID" value="WAJ70063.1"/>
    <property type="molecule type" value="Genomic_DNA"/>
</dbReference>